<evidence type="ECO:0000313" key="3">
    <source>
        <dbReference type="Proteomes" id="UP001341840"/>
    </source>
</evidence>
<gene>
    <name evidence="2" type="ORF">PIB30_111177</name>
</gene>
<accession>A0ABU6ZYS7</accession>
<evidence type="ECO:0000313" key="2">
    <source>
        <dbReference type="EMBL" id="MED6227208.1"/>
    </source>
</evidence>
<comment type="caution">
    <text evidence="2">The sequence shown here is derived from an EMBL/GenBank/DDBJ whole genome shotgun (WGS) entry which is preliminary data.</text>
</comment>
<sequence length="122" mass="14504">MVINVFKAMQYPEEEDVEGYMRIDIIEELIKEVQQDEEMQKIKAANERKDIVQPHEDNNMQQKIEKERQQDNLLQQNIQEGMQQKGELQQNSEESKENQKINLKPLPSTLKYAFLDKEETLP</sequence>
<evidence type="ECO:0000256" key="1">
    <source>
        <dbReference type="SAM" id="MobiDB-lite"/>
    </source>
</evidence>
<feature type="compositionally biased region" description="Basic and acidic residues" evidence="1">
    <location>
        <begin position="45"/>
        <end position="70"/>
    </location>
</feature>
<dbReference type="EMBL" id="JASCZI010278711">
    <property type="protein sequence ID" value="MED6227208.1"/>
    <property type="molecule type" value="Genomic_DNA"/>
</dbReference>
<keyword evidence="3" id="KW-1185">Reference proteome</keyword>
<feature type="compositionally biased region" description="Polar residues" evidence="1">
    <location>
        <begin position="71"/>
        <end position="92"/>
    </location>
</feature>
<feature type="region of interest" description="Disordered" evidence="1">
    <location>
        <begin position="45"/>
        <end position="122"/>
    </location>
</feature>
<reference evidence="2 3" key="1">
    <citation type="journal article" date="2023" name="Plants (Basel)">
        <title>Bridging the Gap: Combining Genomics and Transcriptomics Approaches to Understand Stylosanthes scabra, an Orphan Legume from the Brazilian Caatinga.</title>
        <authorList>
            <person name="Ferreira-Neto J.R.C."/>
            <person name="da Silva M.D."/>
            <person name="Binneck E."/>
            <person name="de Melo N.F."/>
            <person name="da Silva R.H."/>
            <person name="de Melo A.L.T.M."/>
            <person name="Pandolfi V."/>
            <person name="Bustamante F.O."/>
            <person name="Brasileiro-Vidal A.C."/>
            <person name="Benko-Iseppon A.M."/>
        </authorList>
    </citation>
    <scope>NUCLEOTIDE SEQUENCE [LARGE SCALE GENOMIC DNA]</scope>
    <source>
        <tissue evidence="2">Leaves</tissue>
    </source>
</reference>
<name>A0ABU6ZYS7_9FABA</name>
<dbReference type="Proteomes" id="UP001341840">
    <property type="component" value="Unassembled WGS sequence"/>
</dbReference>
<protein>
    <submittedName>
        <fullName evidence="2">Uncharacterized protein</fullName>
    </submittedName>
</protein>
<feature type="non-terminal residue" evidence="2">
    <location>
        <position position="122"/>
    </location>
</feature>
<proteinExistence type="predicted"/>
<organism evidence="2 3">
    <name type="scientific">Stylosanthes scabra</name>
    <dbReference type="NCBI Taxonomy" id="79078"/>
    <lineage>
        <taxon>Eukaryota</taxon>
        <taxon>Viridiplantae</taxon>
        <taxon>Streptophyta</taxon>
        <taxon>Embryophyta</taxon>
        <taxon>Tracheophyta</taxon>
        <taxon>Spermatophyta</taxon>
        <taxon>Magnoliopsida</taxon>
        <taxon>eudicotyledons</taxon>
        <taxon>Gunneridae</taxon>
        <taxon>Pentapetalae</taxon>
        <taxon>rosids</taxon>
        <taxon>fabids</taxon>
        <taxon>Fabales</taxon>
        <taxon>Fabaceae</taxon>
        <taxon>Papilionoideae</taxon>
        <taxon>50 kb inversion clade</taxon>
        <taxon>dalbergioids sensu lato</taxon>
        <taxon>Dalbergieae</taxon>
        <taxon>Pterocarpus clade</taxon>
        <taxon>Stylosanthes</taxon>
    </lineage>
</organism>